<keyword evidence="4" id="KW-0479">Metal-binding</keyword>
<feature type="domain" description="Peptidase M16 C-terminal" evidence="10">
    <location>
        <begin position="682"/>
        <end position="858"/>
    </location>
</feature>
<dbReference type="GO" id="GO:0046872">
    <property type="term" value="F:metal ion binding"/>
    <property type="evidence" value="ECO:0007669"/>
    <property type="project" value="UniProtKB-KW"/>
</dbReference>
<keyword evidence="3" id="KW-0645">Protease</keyword>
<comment type="similarity">
    <text evidence="2 8">Belongs to the peptidase M16 family.</text>
</comment>
<evidence type="ECO:0000256" key="8">
    <source>
        <dbReference type="RuleBase" id="RU004447"/>
    </source>
</evidence>
<evidence type="ECO:0000256" key="1">
    <source>
        <dbReference type="ARBA" id="ARBA00001947"/>
    </source>
</evidence>
<dbReference type="RefSeq" id="WP_187479744.1">
    <property type="nucleotide sequence ID" value="NZ_CP060697.1"/>
</dbReference>
<dbReference type="InterPro" id="IPR001431">
    <property type="entry name" value="Pept_M16_Zn_BS"/>
</dbReference>
<protein>
    <submittedName>
        <fullName evidence="11">Insulinase family protein</fullName>
    </submittedName>
</protein>
<dbReference type="Gene3D" id="3.30.830.10">
    <property type="entry name" value="Metalloenzyme, LuxS/M16 peptidase-like"/>
    <property type="match status" value="4"/>
</dbReference>
<dbReference type="InterPro" id="IPR011765">
    <property type="entry name" value="Pept_M16_N"/>
</dbReference>
<name>A0A7G9L2E0_9SPHN</name>
<dbReference type="GO" id="GO:0006508">
    <property type="term" value="P:proteolysis"/>
    <property type="evidence" value="ECO:0007669"/>
    <property type="project" value="UniProtKB-KW"/>
</dbReference>
<comment type="cofactor">
    <cofactor evidence="1">
        <name>Zn(2+)</name>
        <dbReference type="ChEBI" id="CHEBI:29105"/>
    </cofactor>
</comment>
<feature type="domain" description="Peptidase M16 N-terminal" evidence="9">
    <location>
        <begin position="46"/>
        <end position="175"/>
    </location>
</feature>
<evidence type="ECO:0000256" key="4">
    <source>
        <dbReference type="ARBA" id="ARBA00022723"/>
    </source>
</evidence>
<dbReference type="SUPFAM" id="SSF63411">
    <property type="entry name" value="LuxS/MPP-like metallohydrolase"/>
    <property type="match status" value="3"/>
</dbReference>
<dbReference type="PROSITE" id="PS00143">
    <property type="entry name" value="INSULINASE"/>
    <property type="match status" value="1"/>
</dbReference>
<evidence type="ECO:0000256" key="2">
    <source>
        <dbReference type="ARBA" id="ARBA00007261"/>
    </source>
</evidence>
<dbReference type="PANTHER" id="PTHR43690">
    <property type="entry name" value="NARDILYSIN"/>
    <property type="match status" value="1"/>
</dbReference>
<proteinExistence type="inferred from homology"/>
<evidence type="ECO:0000256" key="5">
    <source>
        <dbReference type="ARBA" id="ARBA00022801"/>
    </source>
</evidence>
<evidence type="ECO:0000256" key="3">
    <source>
        <dbReference type="ARBA" id="ARBA00022670"/>
    </source>
</evidence>
<dbReference type="InterPro" id="IPR007863">
    <property type="entry name" value="Peptidase_M16_C"/>
</dbReference>
<evidence type="ECO:0000256" key="7">
    <source>
        <dbReference type="ARBA" id="ARBA00023049"/>
    </source>
</evidence>
<evidence type="ECO:0000313" key="12">
    <source>
        <dbReference type="Proteomes" id="UP000515861"/>
    </source>
</evidence>
<accession>A0A7G9L2E0</accession>
<organism evidence="11 12">
    <name type="scientific">Sphingomonas sabuli</name>
    <dbReference type="NCBI Taxonomy" id="2764186"/>
    <lineage>
        <taxon>Bacteria</taxon>
        <taxon>Pseudomonadati</taxon>
        <taxon>Pseudomonadota</taxon>
        <taxon>Alphaproteobacteria</taxon>
        <taxon>Sphingomonadales</taxon>
        <taxon>Sphingomonadaceae</taxon>
        <taxon>Sphingomonas</taxon>
    </lineage>
</organism>
<dbReference type="KEGG" id="ssau:H8M03_12530"/>
<evidence type="ECO:0000313" key="11">
    <source>
        <dbReference type="EMBL" id="QNM82789.1"/>
    </source>
</evidence>
<keyword evidence="12" id="KW-1185">Reference proteome</keyword>
<sequence>MPAVARELSPAPLAAAVQAPWLPATDVVGDPAVRYGTLPNGMKYAIMRNATPKGAASVRLRFEFGSIGESEKELGLAHFIEHMAFNGTTNVPEGEMIKILERQGLKFGPDTNAATGFDSTTYMLDLPSTDAERLDTAFMLMREVASELKFDAAAVDRERGVILGERRSRENAQLKRAIDTLAFTGPDTPYAKRLPIGTVDVISTASDATLRDLYRRYYRPELATLVFVGDADPALIEQKIRAKFSDWKGTGTAGAPLPRGKVDLNRAAAFDTFVDPAIPEYLQITSLRAWDDPKDTLAERRADTVKALAASMFNRRIERIANAPDAVIVGGGMGLDTMRDAARVTVVSLVAKDGYWKDAATIADQELRRALQFGFKPAELDIVKTEMVSKLTQAAQQAESRKNSAIAAGILGVLENNDVFTSPQYDADFVARVAPTITVDEVNAEFRKLWDGSPRLIHASSKTAVTGAQLAEAVAQSSKVAVTAPADVAVKAWAYDSFGTPGKVVQDTRIADLGLRTLKFANNVRLNVKRSDFEPGKVSYLVRMDGGNLAMPKDKPGLGAFVGNMAAFAGTAKHDLEELKTLTAGKQVTPGFVATEGAFVSGGTTNAADLPLQMKLSAAYMTDPGYRPEAQSKWAALMPLFDKQIGSQPAPLLRARLPYLLSGKDARFGIPPVDQLVGRSLDEFKQVYAPISASAPIEITVIGDVDEAVVIDAVSRSFGALPARQAAAPDYAAARAGTWNPGTGTLALTHSGDADQAVAGAVWHTDDDHDLRTEMGLEILANVMDLMLTDTIREKLGASYNASVSSTMSSEYRGFGYITTSSVVDPAKADAVDAAIAEAAAELRAKPIDADMLARAVNPEVESARRTMRENSFWVNMLSDAQARPARLERMRKWVDMLQSVTAADVHRLANAYLTPDRMNRIRVTSEKLAAK</sequence>
<dbReference type="EMBL" id="CP060697">
    <property type="protein sequence ID" value="QNM82789.1"/>
    <property type="molecule type" value="Genomic_DNA"/>
</dbReference>
<feature type="domain" description="Peptidase M16 C-terminal" evidence="10">
    <location>
        <begin position="209"/>
        <end position="254"/>
    </location>
</feature>
<dbReference type="InterPro" id="IPR011249">
    <property type="entry name" value="Metalloenz_LuxS/M16"/>
</dbReference>
<dbReference type="GO" id="GO:0004222">
    <property type="term" value="F:metalloendopeptidase activity"/>
    <property type="evidence" value="ECO:0007669"/>
    <property type="project" value="InterPro"/>
</dbReference>
<evidence type="ECO:0000256" key="6">
    <source>
        <dbReference type="ARBA" id="ARBA00022833"/>
    </source>
</evidence>
<dbReference type="InterPro" id="IPR050626">
    <property type="entry name" value="Peptidase_M16"/>
</dbReference>
<keyword evidence="7" id="KW-0482">Metalloprotease</keyword>
<evidence type="ECO:0000259" key="9">
    <source>
        <dbReference type="Pfam" id="PF00675"/>
    </source>
</evidence>
<reference evidence="11 12" key="1">
    <citation type="submission" date="2020-08" db="EMBL/GenBank/DDBJ databases">
        <title>Sphingomonas sp. sand1-3 16S ribosomal RNA gene Genome sequencing and assembly.</title>
        <authorList>
            <person name="Kang M."/>
        </authorList>
    </citation>
    <scope>NUCLEOTIDE SEQUENCE [LARGE SCALE GENOMIC DNA]</scope>
    <source>
        <strain evidence="12">sand1-3</strain>
    </source>
</reference>
<keyword evidence="6" id="KW-0862">Zinc</keyword>
<dbReference type="Pfam" id="PF05193">
    <property type="entry name" value="Peptidase_M16_C"/>
    <property type="match status" value="2"/>
</dbReference>
<keyword evidence="5" id="KW-0378">Hydrolase</keyword>
<gene>
    <name evidence="11" type="ORF">H8M03_12530</name>
</gene>
<dbReference type="Pfam" id="PF00675">
    <property type="entry name" value="Peptidase_M16"/>
    <property type="match status" value="1"/>
</dbReference>
<dbReference type="Proteomes" id="UP000515861">
    <property type="component" value="Chromosome"/>
</dbReference>
<dbReference type="PANTHER" id="PTHR43690:SF17">
    <property type="entry name" value="PROTEIN YHJJ"/>
    <property type="match status" value="1"/>
</dbReference>
<evidence type="ECO:0000259" key="10">
    <source>
        <dbReference type="Pfam" id="PF05193"/>
    </source>
</evidence>
<dbReference type="AlphaFoldDB" id="A0A7G9L2E0"/>